<proteinExistence type="predicted"/>
<feature type="region of interest" description="Disordered" evidence="1">
    <location>
        <begin position="183"/>
        <end position="203"/>
    </location>
</feature>
<name>A0AAV7K6E2_9METZ</name>
<dbReference type="EMBL" id="JAKMXF010000144">
    <property type="protein sequence ID" value="KAI6656349.1"/>
    <property type="molecule type" value="Genomic_DNA"/>
</dbReference>
<evidence type="ECO:0000256" key="1">
    <source>
        <dbReference type="SAM" id="MobiDB-lite"/>
    </source>
</evidence>
<evidence type="ECO:0000313" key="2">
    <source>
        <dbReference type="EMBL" id="KAI6656349.1"/>
    </source>
</evidence>
<dbReference type="AlphaFoldDB" id="A0AAV7K6E2"/>
<gene>
    <name evidence="2" type="ORF">LOD99_1148</name>
</gene>
<keyword evidence="3" id="KW-1185">Reference proteome</keyword>
<protein>
    <submittedName>
        <fullName evidence="2">Uncharacterized protein</fullName>
    </submittedName>
</protein>
<reference evidence="2 3" key="1">
    <citation type="journal article" date="2023" name="BMC Biol.">
        <title>The compact genome of the sponge Oopsacas minuta (Hexactinellida) is lacking key metazoan core genes.</title>
        <authorList>
            <person name="Santini S."/>
            <person name="Schenkelaars Q."/>
            <person name="Jourda C."/>
            <person name="Duchesne M."/>
            <person name="Belahbib H."/>
            <person name="Rocher C."/>
            <person name="Selva M."/>
            <person name="Riesgo A."/>
            <person name="Vervoort M."/>
            <person name="Leys S.P."/>
            <person name="Kodjabachian L."/>
            <person name="Le Bivic A."/>
            <person name="Borchiellini C."/>
            <person name="Claverie J.M."/>
            <person name="Renard E."/>
        </authorList>
    </citation>
    <scope>NUCLEOTIDE SEQUENCE [LARGE SCALE GENOMIC DNA]</scope>
    <source>
        <strain evidence="2">SPO-2</strain>
    </source>
</reference>
<organism evidence="2 3">
    <name type="scientific">Oopsacas minuta</name>
    <dbReference type="NCBI Taxonomy" id="111878"/>
    <lineage>
        <taxon>Eukaryota</taxon>
        <taxon>Metazoa</taxon>
        <taxon>Porifera</taxon>
        <taxon>Hexactinellida</taxon>
        <taxon>Hexasterophora</taxon>
        <taxon>Lyssacinosida</taxon>
        <taxon>Leucopsacidae</taxon>
        <taxon>Oopsacas</taxon>
    </lineage>
</organism>
<accession>A0AAV7K6E2</accession>
<sequence>MLQRKKSIASGHTQPYQIEFEISCYVNSPDSKRRSSLLEETFQPKRFKIEIAFCREKDYGTMAQTTSLCRECKGVLFREFSQRLSCTIGDDQVEFLLKHELRDRQSSFRVIALLGGSYKECILPREEDTCPLCKFAFSPFDRACSRSEQSLSRYVDLRASPYFSPKQKKDYLTGEAPFATEVNPQGEMVQKKSKPSSARPNYVSGTDLELKSREGTGLHRHVSVHLSKIKPCPVCYAHRTKPSDSREWQASLKTTVSKLSKGRCSCHRQNCKTVLISAKSQRFKTAHTITKIVELCN</sequence>
<evidence type="ECO:0000313" key="3">
    <source>
        <dbReference type="Proteomes" id="UP001165289"/>
    </source>
</evidence>
<dbReference type="Proteomes" id="UP001165289">
    <property type="component" value="Unassembled WGS sequence"/>
</dbReference>
<comment type="caution">
    <text evidence="2">The sequence shown here is derived from an EMBL/GenBank/DDBJ whole genome shotgun (WGS) entry which is preliminary data.</text>
</comment>